<evidence type="ECO:0000313" key="9">
    <source>
        <dbReference type="Proteomes" id="UP001418444"/>
    </source>
</evidence>
<protein>
    <submittedName>
        <fullName evidence="8">FUSC family protein</fullName>
    </submittedName>
</protein>
<keyword evidence="2 6" id="KW-0812">Transmembrane</keyword>
<feature type="transmembrane region" description="Helical" evidence="6">
    <location>
        <begin position="27"/>
        <end position="44"/>
    </location>
</feature>
<accession>A0ABP7NWU0</accession>
<evidence type="ECO:0000313" key="8">
    <source>
        <dbReference type="EMBL" id="GAA3955774.1"/>
    </source>
</evidence>
<feature type="transmembrane region" description="Helical" evidence="6">
    <location>
        <begin position="248"/>
        <end position="279"/>
    </location>
</feature>
<feature type="transmembrane region" description="Helical" evidence="6">
    <location>
        <begin position="125"/>
        <end position="144"/>
    </location>
</feature>
<feature type="transmembrane region" description="Helical" evidence="6">
    <location>
        <begin position="150"/>
        <end position="169"/>
    </location>
</feature>
<evidence type="ECO:0000256" key="1">
    <source>
        <dbReference type="ARBA" id="ARBA00004141"/>
    </source>
</evidence>
<feature type="transmembrane region" description="Helical" evidence="6">
    <location>
        <begin position="190"/>
        <end position="210"/>
    </location>
</feature>
<dbReference type="Proteomes" id="UP001418444">
    <property type="component" value="Unassembled WGS sequence"/>
</dbReference>
<comment type="subcellular location">
    <subcellularLocation>
        <location evidence="1">Membrane</location>
        <topology evidence="1">Multi-pass membrane protein</topology>
    </subcellularLocation>
</comment>
<keyword evidence="9" id="KW-1185">Reference proteome</keyword>
<evidence type="ECO:0000256" key="5">
    <source>
        <dbReference type="SAM" id="MobiDB-lite"/>
    </source>
</evidence>
<feature type="transmembrane region" description="Helical" evidence="6">
    <location>
        <begin position="50"/>
        <end position="67"/>
    </location>
</feature>
<feature type="transmembrane region" description="Helical" evidence="6">
    <location>
        <begin position="79"/>
        <end position="95"/>
    </location>
</feature>
<proteinExistence type="predicted"/>
<feature type="compositionally biased region" description="Low complexity" evidence="5">
    <location>
        <begin position="348"/>
        <end position="369"/>
    </location>
</feature>
<dbReference type="RefSeq" id="WP_344781852.1">
    <property type="nucleotide sequence ID" value="NZ_BAAAZW010000003.1"/>
</dbReference>
<dbReference type="InterPro" id="IPR049453">
    <property type="entry name" value="Memb_transporter_dom"/>
</dbReference>
<gene>
    <name evidence="8" type="ORF">GCM10022231_13070</name>
</gene>
<keyword evidence="4 6" id="KW-0472">Membrane</keyword>
<feature type="transmembrane region" description="Helical" evidence="6">
    <location>
        <begin position="285"/>
        <end position="304"/>
    </location>
</feature>
<evidence type="ECO:0000256" key="3">
    <source>
        <dbReference type="ARBA" id="ARBA00022989"/>
    </source>
</evidence>
<feature type="region of interest" description="Disordered" evidence="5">
    <location>
        <begin position="342"/>
        <end position="369"/>
    </location>
</feature>
<evidence type="ECO:0000256" key="4">
    <source>
        <dbReference type="ARBA" id="ARBA00023136"/>
    </source>
</evidence>
<feature type="domain" description="Integral membrane bound transporter" evidence="7">
    <location>
        <begin position="201"/>
        <end position="332"/>
    </location>
</feature>
<evidence type="ECO:0000259" key="7">
    <source>
        <dbReference type="Pfam" id="PF13515"/>
    </source>
</evidence>
<dbReference type="EMBL" id="BAAAZW010000003">
    <property type="protein sequence ID" value="GAA3955774.1"/>
    <property type="molecule type" value="Genomic_DNA"/>
</dbReference>
<reference evidence="9" key="1">
    <citation type="journal article" date="2019" name="Int. J. Syst. Evol. Microbiol.">
        <title>The Global Catalogue of Microorganisms (GCM) 10K type strain sequencing project: providing services to taxonomists for standard genome sequencing and annotation.</title>
        <authorList>
            <consortium name="The Broad Institute Genomics Platform"/>
            <consortium name="The Broad Institute Genome Sequencing Center for Infectious Disease"/>
            <person name="Wu L."/>
            <person name="Ma J."/>
        </authorList>
    </citation>
    <scope>NUCLEOTIDE SEQUENCE [LARGE SCALE GENOMIC DNA]</scope>
    <source>
        <strain evidence="9">JCM 16923</strain>
    </source>
</reference>
<keyword evidence="3 6" id="KW-1133">Transmembrane helix</keyword>
<name>A0ABP7NWU0_9ACTN</name>
<evidence type="ECO:0000256" key="6">
    <source>
        <dbReference type="SAM" id="Phobius"/>
    </source>
</evidence>
<sequence>MQTVSAVTGARRRTAALRLHRDDHTHALRVAATVALPGLVLLLAGRPDLLIYAVFGSFTGMYGRAVGGRARTVQQLRGAILLSAGVAVGVTLSQYGVAAPVLVAVETVFAVGASLLADRWRLTPAGPFFAILALGATALMPAALVRPEPAVALCLATAAAGILIGRIGTAHLPAAAPHAIVRRRESAVHAVRYALAVGGAGGLALAFGFANANWAMAAAAVPLAAIDTGAVTGWELRAVLTRAGHRVAGTYAGLAITAALLPLNPGPSVLAVVVMALLFPTELFMTRHYAVAIGFFTPLIMLMTQLGTPMGARELLVARGLDTLIGVAAGVAAATAVRRRPGQPFPAPGTAASSLSPGAGAGSVAGSIT</sequence>
<organism evidence="8 9">
    <name type="scientific">Gordonia caeni</name>
    <dbReference type="NCBI Taxonomy" id="1007097"/>
    <lineage>
        <taxon>Bacteria</taxon>
        <taxon>Bacillati</taxon>
        <taxon>Actinomycetota</taxon>
        <taxon>Actinomycetes</taxon>
        <taxon>Mycobacteriales</taxon>
        <taxon>Gordoniaceae</taxon>
        <taxon>Gordonia</taxon>
    </lineage>
</organism>
<dbReference type="Pfam" id="PF13515">
    <property type="entry name" value="FUSC_2"/>
    <property type="match status" value="1"/>
</dbReference>
<evidence type="ECO:0000256" key="2">
    <source>
        <dbReference type="ARBA" id="ARBA00022692"/>
    </source>
</evidence>
<comment type="caution">
    <text evidence="8">The sequence shown here is derived from an EMBL/GenBank/DDBJ whole genome shotgun (WGS) entry which is preliminary data.</text>
</comment>
<feature type="transmembrane region" description="Helical" evidence="6">
    <location>
        <begin position="316"/>
        <end position="337"/>
    </location>
</feature>